<dbReference type="InterPro" id="IPR036188">
    <property type="entry name" value="FAD/NAD-bd_sf"/>
</dbReference>
<dbReference type="PANTHER" id="PTHR43498">
    <property type="entry name" value="FERREDOXIN:COB-COM HETERODISULFIDE REDUCTASE SUBUNIT A"/>
    <property type="match status" value="1"/>
</dbReference>
<evidence type="ECO:0000313" key="7">
    <source>
        <dbReference type="Proteomes" id="UP000631694"/>
    </source>
</evidence>
<keyword evidence="5" id="KW-0411">Iron-sulfur</keyword>
<keyword evidence="3" id="KW-0560">Oxidoreductase</keyword>
<dbReference type="GO" id="GO:0046872">
    <property type="term" value="F:metal ion binding"/>
    <property type="evidence" value="ECO:0007669"/>
    <property type="project" value="UniProtKB-KW"/>
</dbReference>
<dbReference type="Proteomes" id="UP000631694">
    <property type="component" value="Unassembled WGS sequence"/>
</dbReference>
<dbReference type="InterPro" id="IPR039650">
    <property type="entry name" value="HdrA-like"/>
</dbReference>
<evidence type="ECO:0000256" key="3">
    <source>
        <dbReference type="ARBA" id="ARBA00023002"/>
    </source>
</evidence>
<proteinExistence type="predicted"/>
<comment type="caution">
    <text evidence="6">The sequence shown here is derived from an EMBL/GenBank/DDBJ whole genome shotgun (WGS) entry which is preliminary data.</text>
</comment>
<evidence type="ECO:0000256" key="1">
    <source>
        <dbReference type="ARBA" id="ARBA00022485"/>
    </source>
</evidence>
<keyword evidence="1" id="KW-0004">4Fe-4S</keyword>
<dbReference type="SUPFAM" id="SSF51905">
    <property type="entry name" value="FAD/NAD(P)-binding domain"/>
    <property type="match status" value="1"/>
</dbReference>
<evidence type="ECO:0000313" key="6">
    <source>
        <dbReference type="EMBL" id="MBH0236775.1"/>
    </source>
</evidence>
<dbReference type="PANTHER" id="PTHR43498:SF1">
    <property type="entry name" value="COB--COM HETERODISULFIDE REDUCTASE IRON-SULFUR SUBUNIT A"/>
    <property type="match status" value="1"/>
</dbReference>
<dbReference type="InterPro" id="IPR019546">
    <property type="entry name" value="TAT_signal_bac_arc"/>
</dbReference>
<dbReference type="RefSeq" id="WP_197309874.1">
    <property type="nucleotide sequence ID" value="NZ_JADZLT010000040.1"/>
</dbReference>
<protein>
    <submittedName>
        <fullName evidence="6">FAD-dependent oxidoreductase</fullName>
    </submittedName>
</protein>
<reference evidence="6" key="1">
    <citation type="submission" date="2020-12" db="EMBL/GenBank/DDBJ databases">
        <title>Methylobrevis albus sp. nov., isolated from fresh water lack sediment.</title>
        <authorList>
            <person name="Zou Q."/>
        </authorList>
    </citation>
    <scope>NUCLEOTIDE SEQUENCE</scope>
    <source>
        <strain evidence="6">L22</strain>
    </source>
</reference>
<dbReference type="GO" id="GO:0051539">
    <property type="term" value="F:4 iron, 4 sulfur cluster binding"/>
    <property type="evidence" value="ECO:0007669"/>
    <property type="project" value="UniProtKB-KW"/>
</dbReference>
<evidence type="ECO:0000256" key="2">
    <source>
        <dbReference type="ARBA" id="ARBA00022723"/>
    </source>
</evidence>
<name>A0A931HYR0_9HYPH</name>
<dbReference type="InterPro" id="IPR006311">
    <property type="entry name" value="TAT_signal"/>
</dbReference>
<dbReference type="PROSITE" id="PS51318">
    <property type="entry name" value="TAT"/>
    <property type="match status" value="1"/>
</dbReference>
<evidence type="ECO:0000256" key="5">
    <source>
        <dbReference type="ARBA" id="ARBA00023014"/>
    </source>
</evidence>
<dbReference type="AlphaFoldDB" id="A0A931HYR0"/>
<organism evidence="6 7">
    <name type="scientific">Methylobrevis albus</name>
    <dbReference type="NCBI Taxonomy" id="2793297"/>
    <lineage>
        <taxon>Bacteria</taxon>
        <taxon>Pseudomonadati</taxon>
        <taxon>Pseudomonadota</taxon>
        <taxon>Alphaproteobacteria</taxon>
        <taxon>Hyphomicrobiales</taxon>
        <taxon>Pleomorphomonadaceae</taxon>
        <taxon>Methylobrevis</taxon>
    </lineage>
</organism>
<keyword evidence="4" id="KW-0408">Iron</keyword>
<dbReference type="NCBIfam" id="TIGR01409">
    <property type="entry name" value="TAT_signal_seq"/>
    <property type="match status" value="1"/>
</dbReference>
<keyword evidence="2" id="KW-0479">Metal-binding</keyword>
<dbReference type="Gene3D" id="3.50.50.60">
    <property type="entry name" value="FAD/NAD(P)-binding domain"/>
    <property type="match status" value="1"/>
</dbReference>
<dbReference type="GO" id="GO:0016491">
    <property type="term" value="F:oxidoreductase activity"/>
    <property type="evidence" value="ECO:0007669"/>
    <property type="project" value="UniProtKB-KW"/>
</dbReference>
<dbReference type="EMBL" id="JADZLT010000040">
    <property type="protein sequence ID" value="MBH0236775.1"/>
    <property type="molecule type" value="Genomic_DNA"/>
</dbReference>
<evidence type="ECO:0000256" key="4">
    <source>
        <dbReference type="ARBA" id="ARBA00023004"/>
    </source>
</evidence>
<accession>A0A931HYR0</accession>
<gene>
    <name evidence="6" type="ORF">I5731_02980</name>
</gene>
<keyword evidence="7" id="KW-1185">Reference proteome</keyword>
<dbReference type="Pfam" id="PF12831">
    <property type="entry name" value="FAD_oxidored"/>
    <property type="match status" value="1"/>
</dbReference>
<sequence>MAEQTSRTFGSAISRRGFITGLGATAALIASGSLVEAANSFHIVIYGGTSAGVIAACAAARDNLRVALIIGPNPIGGMTANGLSKSDLGSTGRVGGLTERFFTTLGRHYGIPVANHFEPHVAEGLFRSWLGESGCTVYDRDIAEVRGAVMDGNRIRVLRLADGTVIGGRVFIDCSYEGDLMAQAGVAHDVGRDADTTYSESMAGFGKGFRYSSIRARNAQGQLIPGVKPYPRLAIGARDAGVMGYNFRLSLTSDPAERVPFAAPPGYNPDLYAIDLAKRWRSFHPGGALSVAPTKYDRNDDEYIGENWLYPKSSRAVRAKIVAAHKTYQAGRLYFLANDPRVPAECREMAQLYGLSGSEFGDNGHWPRQIYIREARRMRGMYKMKQQNAVDPVTFPDPAFMWSYGLDSHFVQRLEAPDGGILSEGSFGASGPPTKIWRMPLRALLPIRSNCINLIVPVCASITRVFATCYRMEPSYMMAGEAAAVLATVAVREHCHVQDVDRPALSRKLAGLGAKL</sequence>